<proteinExistence type="predicted"/>
<dbReference type="GeneID" id="86849516"/>
<dbReference type="RefSeq" id="WP_042473526.1">
    <property type="nucleotide sequence ID" value="NZ_BAYX01000007.1"/>
</dbReference>
<gene>
    <name evidence="2" type="ORF">RRH01S_07_03010</name>
</gene>
<keyword evidence="1" id="KW-0732">Signal</keyword>
<evidence type="ECO:0008006" key="4">
    <source>
        <dbReference type="Google" id="ProtNLM"/>
    </source>
</evidence>
<dbReference type="AlphaFoldDB" id="A0AA87Q8B9"/>
<sequence>MGTMVGKKLSGTTQWLLRILCAFALLSVGFAHQPAISSADELTPAALAQYRLPDGTLPVLCVTEKTADGKEHSKAHAPSCEACRISSAALLPLPPADICEHLAFASQDIPAPKTEAFHRQLYPPNTGPRAPPILRITIA</sequence>
<accession>A0AA87Q8B9</accession>
<evidence type="ECO:0000313" key="3">
    <source>
        <dbReference type="Proteomes" id="UP000026941"/>
    </source>
</evidence>
<evidence type="ECO:0000313" key="2">
    <source>
        <dbReference type="EMBL" id="GAJ94099.1"/>
    </source>
</evidence>
<reference evidence="2 3" key="1">
    <citation type="submission" date="2014-05" db="EMBL/GenBank/DDBJ databases">
        <title>Whole genome shotgun sequence of Rhizobium rhizogenes NBRC 13257.</title>
        <authorList>
            <person name="Katano-Makiyama Y."/>
            <person name="Hosoyama A."/>
            <person name="Hashimoto M."/>
            <person name="Hosoyama Y."/>
            <person name="Noguchi M."/>
            <person name="Tsuchikane K."/>
            <person name="Kimura A."/>
            <person name="Ohji S."/>
            <person name="Ichikawa N."/>
            <person name="Yamazoe A."/>
            <person name="Fujita N."/>
        </authorList>
    </citation>
    <scope>NUCLEOTIDE SEQUENCE [LARGE SCALE GENOMIC DNA]</scope>
    <source>
        <strain evidence="2 3">NBRC 13257</strain>
    </source>
</reference>
<evidence type="ECO:0000256" key="1">
    <source>
        <dbReference type="SAM" id="SignalP"/>
    </source>
</evidence>
<comment type="caution">
    <text evidence="2">The sequence shown here is derived from an EMBL/GenBank/DDBJ whole genome shotgun (WGS) entry which is preliminary data.</text>
</comment>
<organism evidence="2 3">
    <name type="scientific">Rhizobium rhizogenes NBRC 13257</name>
    <dbReference type="NCBI Taxonomy" id="1220581"/>
    <lineage>
        <taxon>Bacteria</taxon>
        <taxon>Pseudomonadati</taxon>
        <taxon>Pseudomonadota</taxon>
        <taxon>Alphaproteobacteria</taxon>
        <taxon>Hyphomicrobiales</taxon>
        <taxon>Rhizobiaceae</taxon>
        <taxon>Rhizobium/Agrobacterium group</taxon>
        <taxon>Rhizobium</taxon>
    </lineage>
</organism>
<feature type="signal peptide" evidence="1">
    <location>
        <begin position="1"/>
        <end position="24"/>
    </location>
</feature>
<dbReference type="Proteomes" id="UP000026941">
    <property type="component" value="Unassembled WGS sequence"/>
</dbReference>
<name>A0AA87Q8B9_RHIRH</name>
<dbReference type="EMBL" id="BAYX01000007">
    <property type="protein sequence ID" value="GAJ94099.1"/>
    <property type="molecule type" value="Genomic_DNA"/>
</dbReference>
<protein>
    <recommendedName>
        <fullName evidence="4">DUF2946 domain-containing protein</fullName>
    </recommendedName>
</protein>
<feature type="chain" id="PRO_5041639283" description="DUF2946 domain-containing protein" evidence="1">
    <location>
        <begin position="25"/>
        <end position="139"/>
    </location>
</feature>